<dbReference type="GO" id="GO:0047372">
    <property type="term" value="F:monoacylglycerol lipase activity"/>
    <property type="evidence" value="ECO:0007669"/>
    <property type="project" value="TreeGrafter"/>
</dbReference>
<feature type="short sequence motif" description="GXSXG" evidence="3">
    <location>
        <begin position="22"/>
        <end position="26"/>
    </location>
</feature>
<sequence>MIEEEIDGLDARIVDYFDVIAGTSTGGLIVAMITAPAIANPTRPIYAAKDLAPFYIQHSPNIFPRSRRDNIANSLNNLLGGPKYDGRYLNSLTKRTLGNITIKQALTGAVIPTFDIKRLQPVIFTTYDVRYIKKQ</sequence>
<comment type="similarity">
    <text evidence="1 4">Belongs to the patatin family.</text>
</comment>
<dbReference type="GO" id="GO:0016042">
    <property type="term" value="P:lipid catabolic process"/>
    <property type="evidence" value="ECO:0007669"/>
    <property type="project" value="UniProtKB-KW"/>
</dbReference>
<dbReference type="AlphaFoldDB" id="A0AAV3PXG4"/>
<evidence type="ECO:0000256" key="2">
    <source>
        <dbReference type="ARBA" id="ARBA00023098"/>
    </source>
</evidence>
<accession>A0AAV3PXG4</accession>
<comment type="function">
    <text evidence="4">Lipolytic acyl hydrolase (LAH).</text>
</comment>
<keyword evidence="7" id="KW-1185">Reference proteome</keyword>
<evidence type="ECO:0000259" key="5">
    <source>
        <dbReference type="PROSITE" id="PS51635"/>
    </source>
</evidence>
<keyword evidence="4" id="KW-0378">Hydrolase</keyword>
<dbReference type="PANTHER" id="PTHR32176">
    <property type="entry name" value="XYLOSE ISOMERASE"/>
    <property type="match status" value="1"/>
</dbReference>
<dbReference type="GO" id="GO:0004620">
    <property type="term" value="F:phospholipase activity"/>
    <property type="evidence" value="ECO:0007669"/>
    <property type="project" value="TreeGrafter"/>
</dbReference>
<reference evidence="6 7" key="1">
    <citation type="submission" date="2024-01" db="EMBL/GenBank/DDBJ databases">
        <title>The complete chloroplast genome sequence of Lithospermum erythrorhizon: insights into the phylogenetic relationship among Boraginaceae species and the maternal lineages of purple gromwells.</title>
        <authorList>
            <person name="Okada T."/>
            <person name="Watanabe K."/>
        </authorList>
    </citation>
    <scope>NUCLEOTIDE SEQUENCE [LARGE SCALE GENOMIC DNA]</scope>
</reference>
<dbReference type="Pfam" id="PF01734">
    <property type="entry name" value="Patatin"/>
    <property type="match status" value="1"/>
</dbReference>
<comment type="domain">
    <text evidence="4">The nitrogen atoms of the two glycine residues in the GGXR motif define the oxyanion hole, and stabilize the oxyanion that forms during the nucleophilic attack by the catalytic serine during substrate cleavage.</text>
</comment>
<dbReference type="PROSITE" id="PS51635">
    <property type="entry name" value="PNPLA"/>
    <property type="match status" value="1"/>
</dbReference>
<dbReference type="SUPFAM" id="SSF52151">
    <property type="entry name" value="FabD/lysophospholipase-like"/>
    <property type="match status" value="1"/>
</dbReference>
<organism evidence="6 7">
    <name type="scientific">Lithospermum erythrorhizon</name>
    <name type="common">Purple gromwell</name>
    <name type="synonym">Lithospermum officinale var. erythrorhizon</name>
    <dbReference type="NCBI Taxonomy" id="34254"/>
    <lineage>
        <taxon>Eukaryota</taxon>
        <taxon>Viridiplantae</taxon>
        <taxon>Streptophyta</taxon>
        <taxon>Embryophyta</taxon>
        <taxon>Tracheophyta</taxon>
        <taxon>Spermatophyta</taxon>
        <taxon>Magnoliopsida</taxon>
        <taxon>eudicotyledons</taxon>
        <taxon>Gunneridae</taxon>
        <taxon>Pentapetalae</taxon>
        <taxon>asterids</taxon>
        <taxon>lamiids</taxon>
        <taxon>Boraginales</taxon>
        <taxon>Boraginaceae</taxon>
        <taxon>Boraginoideae</taxon>
        <taxon>Lithospermeae</taxon>
        <taxon>Lithospermum</taxon>
    </lineage>
</organism>
<dbReference type="EMBL" id="BAABME010002807">
    <property type="protein sequence ID" value="GAA0156204.1"/>
    <property type="molecule type" value="Genomic_DNA"/>
</dbReference>
<dbReference type="Gene3D" id="3.40.1090.10">
    <property type="entry name" value="Cytosolic phospholipase A2 catalytic domain"/>
    <property type="match status" value="1"/>
</dbReference>
<keyword evidence="6" id="KW-0413">Isomerase</keyword>
<comment type="caution">
    <text evidence="6">The sequence shown here is derived from an EMBL/GenBank/DDBJ whole genome shotgun (WGS) entry which is preliminary data.</text>
</comment>
<comment type="caution">
    <text evidence="3">Lacks conserved residue(s) required for the propagation of feature annotation.</text>
</comment>
<dbReference type="InterPro" id="IPR002641">
    <property type="entry name" value="PNPLA_dom"/>
</dbReference>
<name>A0AAV3PXG4_LITER</name>
<dbReference type="InterPro" id="IPR016035">
    <property type="entry name" value="Acyl_Trfase/lysoPLipase"/>
</dbReference>
<evidence type="ECO:0000313" key="7">
    <source>
        <dbReference type="Proteomes" id="UP001454036"/>
    </source>
</evidence>
<evidence type="ECO:0000256" key="1">
    <source>
        <dbReference type="ARBA" id="ARBA00010240"/>
    </source>
</evidence>
<feature type="domain" description="PNPLA" evidence="5">
    <location>
        <begin position="1"/>
        <end position="135"/>
    </location>
</feature>
<proteinExistence type="inferred from homology"/>
<protein>
    <recommendedName>
        <fullName evidence="4">Patatin</fullName>
        <ecNumber evidence="4">3.1.1.-</ecNumber>
    </recommendedName>
</protein>
<keyword evidence="2 4" id="KW-0443">Lipid metabolism</keyword>
<dbReference type="PANTHER" id="PTHR32176:SF99">
    <property type="entry name" value="PATATIN"/>
    <property type="match status" value="1"/>
</dbReference>
<keyword evidence="4" id="KW-0442">Lipid degradation</keyword>
<dbReference type="Proteomes" id="UP001454036">
    <property type="component" value="Unassembled WGS sequence"/>
</dbReference>
<dbReference type="EC" id="3.1.1.-" evidence="4"/>
<evidence type="ECO:0000256" key="3">
    <source>
        <dbReference type="PROSITE-ProRule" id="PRU01161"/>
    </source>
</evidence>
<evidence type="ECO:0000256" key="4">
    <source>
        <dbReference type="RuleBase" id="RU361262"/>
    </source>
</evidence>
<gene>
    <name evidence="6" type="ORF">LIER_13749</name>
</gene>
<evidence type="ECO:0000313" key="6">
    <source>
        <dbReference type="EMBL" id="GAA0156204.1"/>
    </source>
</evidence>
<dbReference type="GO" id="GO:0016853">
    <property type="term" value="F:isomerase activity"/>
    <property type="evidence" value="ECO:0007669"/>
    <property type="project" value="UniProtKB-KW"/>
</dbReference>